<dbReference type="OrthoDB" id="2200068at2"/>
<dbReference type="RefSeq" id="WP_110251351.1">
    <property type="nucleotide sequence ID" value="NZ_QJJR01000006.1"/>
</dbReference>
<comment type="caution">
    <text evidence="2">The sequence shown here is derived from an EMBL/GenBank/DDBJ whole genome shotgun (WGS) entry which is preliminary data.</text>
</comment>
<dbReference type="Proteomes" id="UP000247922">
    <property type="component" value="Unassembled WGS sequence"/>
</dbReference>
<keyword evidence="1" id="KW-1133">Transmembrane helix</keyword>
<name>A0A2V3WD29_9BACI</name>
<gene>
    <name evidence="2" type="ORF">DES38_10648</name>
</gene>
<sequence>MDAIVYFSGIYLFVILSIVGGVVWLQISLSKKHNKWLGLILPFICFVCASFIIFSMLPFGSTVTNLTEIVDGNVVSKVTVNQEVSVLNIFFVFLISNIPTLILLLIYIANRKKIKVKNQLDKMNIQDLE</sequence>
<dbReference type="EMBL" id="QJJR01000006">
    <property type="protein sequence ID" value="PXW91014.1"/>
    <property type="molecule type" value="Genomic_DNA"/>
</dbReference>
<feature type="transmembrane region" description="Helical" evidence="1">
    <location>
        <begin position="6"/>
        <end position="25"/>
    </location>
</feature>
<evidence type="ECO:0000256" key="1">
    <source>
        <dbReference type="SAM" id="Phobius"/>
    </source>
</evidence>
<accession>A0A2V3WD29</accession>
<dbReference type="AlphaFoldDB" id="A0A2V3WD29"/>
<protein>
    <submittedName>
        <fullName evidence="2">Uncharacterized protein</fullName>
    </submittedName>
</protein>
<keyword evidence="3" id="KW-1185">Reference proteome</keyword>
<organism evidence="2 3">
    <name type="scientific">Streptohalobacillus salinus</name>
    <dbReference type="NCBI Taxonomy" id="621096"/>
    <lineage>
        <taxon>Bacteria</taxon>
        <taxon>Bacillati</taxon>
        <taxon>Bacillota</taxon>
        <taxon>Bacilli</taxon>
        <taxon>Bacillales</taxon>
        <taxon>Bacillaceae</taxon>
        <taxon>Streptohalobacillus</taxon>
    </lineage>
</organism>
<evidence type="ECO:0000313" key="3">
    <source>
        <dbReference type="Proteomes" id="UP000247922"/>
    </source>
</evidence>
<feature type="transmembrane region" description="Helical" evidence="1">
    <location>
        <begin position="86"/>
        <end position="109"/>
    </location>
</feature>
<keyword evidence="1" id="KW-0812">Transmembrane</keyword>
<reference evidence="2 3" key="1">
    <citation type="submission" date="2018-05" db="EMBL/GenBank/DDBJ databases">
        <title>Genomic Encyclopedia of Type Strains, Phase IV (KMG-IV): sequencing the most valuable type-strain genomes for metagenomic binning, comparative biology and taxonomic classification.</title>
        <authorList>
            <person name="Goeker M."/>
        </authorList>
    </citation>
    <scope>NUCLEOTIDE SEQUENCE [LARGE SCALE GENOMIC DNA]</scope>
    <source>
        <strain evidence="2 3">DSM 22440</strain>
    </source>
</reference>
<proteinExistence type="predicted"/>
<keyword evidence="1" id="KW-0472">Membrane</keyword>
<evidence type="ECO:0000313" key="2">
    <source>
        <dbReference type="EMBL" id="PXW91014.1"/>
    </source>
</evidence>
<feature type="transmembrane region" description="Helical" evidence="1">
    <location>
        <begin position="37"/>
        <end position="57"/>
    </location>
</feature>